<evidence type="ECO:0000313" key="2">
    <source>
        <dbReference type="EMBL" id="MPC57084.1"/>
    </source>
</evidence>
<dbReference type="AlphaFoldDB" id="A0A5B7GKS0"/>
<sequence length="56" mass="6166">MVITGWCCVTVWSINKTLVMTVIASLVLVFLLFFSHFLSSSLFVSYCSPAPSQPPP</sequence>
<proteinExistence type="predicted"/>
<name>A0A5B7GKS0_PORTR</name>
<keyword evidence="1" id="KW-0812">Transmembrane</keyword>
<accession>A0A5B7GKS0</accession>
<evidence type="ECO:0000256" key="1">
    <source>
        <dbReference type="SAM" id="Phobius"/>
    </source>
</evidence>
<keyword evidence="1" id="KW-0472">Membrane</keyword>
<comment type="caution">
    <text evidence="2">The sequence shown here is derived from an EMBL/GenBank/DDBJ whole genome shotgun (WGS) entry which is preliminary data.</text>
</comment>
<dbReference type="EMBL" id="VSRR010014495">
    <property type="protein sequence ID" value="MPC57084.1"/>
    <property type="molecule type" value="Genomic_DNA"/>
</dbReference>
<reference evidence="2 3" key="1">
    <citation type="submission" date="2019-05" db="EMBL/GenBank/DDBJ databases">
        <title>Another draft genome of Portunus trituberculatus and its Hox gene families provides insights of decapod evolution.</title>
        <authorList>
            <person name="Jeong J.-H."/>
            <person name="Song I."/>
            <person name="Kim S."/>
            <person name="Choi T."/>
            <person name="Kim D."/>
            <person name="Ryu S."/>
            <person name="Kim W."/>
        </authorList>
    </citation>
    <scope>NUCLEOTIDE SEQUENCE [LARGE SCALE GENOMIC DNA]</scope>
    <source>
        <tissue evidence="2">Muscle</tissue>
    </source>
</reference>
<dbReference type="Proteomes" id="UP000324222">
    <property type="component" value="Unassembled WGS sequence"/>
</dbReference>
<gene>
    <name evidence="2" type="ORF">E2C01_051057</name>
</gene>
<protein>
    <submittedName>
        <fullName evidence="2">Uncharacterized protein</fullName>
    </submittedName>
</protein>
<organism evidence="2 3">
    <name type="scientific">Portunus trituberculatus</name>
    <name type="common">Swimming crab</name>
    <name type="synonym">Neptunus trituberculatus</name>
    <dbReference type="NCBI Taxonomy" id="210409"/>
    <lineage>
        <taxon>Eukaryota</taxon>
        <taxon>Metazoa</taxon>
        <taxon>Ecdysozoa</taxon>
        <taxon>Arthropoda</taxon>
        <taxon>Crustacea</taxon>
        <taxon>Multicrustacea</taxon>
        <taxon>Malacostraca</taxon>
        <taxon>Eumalacostraca</taxon>
        <taxon>Eucarida</taxon>
        <taxon>Decapoda</taxon>
        <taxon>Pleocyemata</taxon>
        <taxon>Brachyura</taxon>
        <taxon>Eubrachyura</taxon>
        <taxon>Portunoidea</taxon>
        <taxon>Portunidae</taxon>
        <taxon>Portuninae</taxon>
        <taxon>Portunus</taxon>
    </lineage>
</organism>
<keyword evidence="1" id="KW-1133">Transmembrane helix</keyword>
<feature type="transmembrane region" description="Helical" evidence="1">
    <location>
        <begin position="18"/>
        <end position="38"/>
    </location>
</feature>
<evidence type="ECO:0000313" key="3">
    <source>
        <dbReference type="Proteomes" id="UP000324222"/>
    </source>
</evidence>
<keyword evidence="3" id="KW-1185">Reference proteome</keyword>